<feature type="non-terminal residue" evidence="7">
    <location>
        <position position="607"/>
    </location>
</feature>
<dbReference type="GeneID" id="19330119"/>
<dbReference type="OrthoDB" id="497380at2759"/>
<proteinExistence type="predicted"/>
<dbReference type="InterPro" id="IPR016024">
    <property type="entry name" value="ARM-type_fold"/>
</dbReference>
<dbReference type="RefSeq" id="XP_007921744.1">
    <property type="nucleotide sequence ID" value="XM_007923553.1"/>
</dbReference>
<feature type="repeat" description="Pumilio" evidence="4">
    <location>
        <begin position="138"/>
        <end position="173"/>
    </location>
</feature>
<dbReference type="PANTHER" id="PTHR13389">
    <property type="entry name" value="PUMILIO HOMOLOG 3"/>
    <property type="match status" value="1"/>
</dbReference>
<feature type="domain" description="PUM-HD" evidence="6">
    <location>
        <begin position="73"/>
        <end position="462"/>
    </location>
</feature>
<dbReference type="GO" id="GO:0005730">
    <property type="term" value="C:nucleolus"/>
    <property type="evidence" value="ECO:0007669"/>
    <property type="project" value="TreeGrafter"/>
</dbReference>
<evidence type="ECO:0000256" key="1">
    <source>
        <dbReference type="ARBA" id="ARBA00022737"/>
    </source>
</evidence>
<dbReference type="SUPFAM" id="SSF48371">
    <property type="entry name" value="ARM repeat"/>
    <property type="match status" value="1"/>
</dbReference>
<accession>N1Q7W6</accession>
<comment type="function">
    <text evidence="3">RNA-binding nucleolar protein required for pre-rRNA processing. Involved in production of 18S rRNA and assembly of small ribosomal subunit.</text>
</comment>
<dbReference type="GO" id="GO:0006417">
    <property type="term" value="P:regulation of translation"/>
    <property type="evidence" value="ECO:0007669"/>
    <property type="project" value="TreeGrafter"/>
</dbReference>
<dbReference type="InterPro" id="IPR040059">
    <property type="entry name" value="PUM3"/>
</dbReference>
<keyword evidence="8" id="KW-1185">Reference proteome</keyword>
<dbReference type="eggNOG" id="KOG2050">
    <property type="taxonomic scope" value="Eukaryota"/>
</dbReference>
<reference evidence="7 8" key="1">
    <citation type="journal article" date="2012" name="PLoS Pathog.">
        <title>Diverse lifestyles and strategies of plant pathogenesis encoded in the genomes of eighteen Dothideomycetes fungi.</title>
        <authorList>
            <person name="Ohm R.A."/>
            <person name="Feau N."/>
            <person name="Henrissat B."/>
            <person name="Schoch C.L."/>
            <person name="Horwitz B.A."/>
            <person name="Barry K.W."/>
            <person name="Condon B.J."/>
            <person name="Copeland A.C."/>
            <person name="Dhillon B."/>
            <person name="Glaser F."/>
            <person name="Hesse C.N."/>
            <person name="Kosti I."/>
            <person name="LaButti K."/>
            <person name="Lindquist E.A."/>
            <person name="Lucas S."/>
            <person name="Salamov A.A."/>
            <person name="Bradshaw R.E."/>
            <person name="Ciuffetti L."/>
            <person name="Hamelin R.C."/>
            <person name="Kema G.H.J."/>
            <person name="Lawrence C."/>
            <person name="Scott J.A."/>
            <person name="Spatafora J.W."/>
            <person name="Turgeon B.G."/>
            <person name="de Wit P.J.G.M."/>
            <person name="Zhong S."/>
            <person name="Goodwin S.B."/>
            <person name="Grigoriev I.V."/>
        </authorList>
    </citation>
    <scope>NUCLEOTIDE SEQUENCE [LARGE SCALE GENOMIC DNA]</scope>
    <source>
        <strain evidence="7 8">CIRAD86</strain>
    </source>
</reference>
<dbReference type="SMART" id="SM00025">
    <property type="entry name" value="Pumilio"/>
    <property type="match status" value="5"/>
</dbReference>
<evidence type="ECO:0000256" key="2">
    <source>
        <dbReference type="ARBA" id="ARBA00022884"/>
    </source>
</evidence>
<evidence type="ECO:0000256" key="4">
    <source>
        <dbReference type="PROSITE-ProRule" id="PRU00317"/>
    </source>
</evidence>
<dbReference type="InterPro" id="IPR033133">
    <property type="entry name" value="PUM-HD"/>
</dbReference>
<evidence type="ECO:0000313" key="7">
    <source>
        <dbReference type="EMBL" id="EME88880.1"/>
    </source>
</evidence>
<dbReference type="HOGENOM" id="CLU_013994_1_0_1"/>
<sequence>EAAEQDDDEAPSGEDADTGAVNPERKKNFQSNGKTDANSKFKLDMSSAEAHAKQRQLAKERKAAKPNADAVQRTKQLWERLRRKSHVPKEERKELVTELFQIIDGRVRDFVFKHDSVRVVQCAIKYARSDQLKGIVKELKGDVRDLVESRYGKFLVAKMVVQGDREDKDLIVPQFYGHIKRLINHPEASWIVDDIYRQVATPPQKAMMLREWYGAEYALEGKQKSGKTADKSVTSDLKTILEENPEKRKPIMSYLKTMINNLIQKKMTGFTMLHDAMLQYFLATMPGSEEQSEFLEILKGDIDAEEEGGGGDLYRNLAFTKNGAHLVCLALAHGSAKDRKVILKCFKDHIEAMAFDRYAKIVLVTGLDVPDDTKMTSQTIVRELLGLQTEDQTQRSDRLEGLITSLDARVPILYPMAGAARWLMSNDEKQILDEVHEIRKTTSKKDPEARRQEIIKNFSEPLLEFVADRATNLVQSSFASQAVTEILLECSGSHRDSAKQAVAALAAGDPAEETHIARDAASGRMLKALVAGGPFDPKTKTTKLSEPRLGFADAVYPVIKDHLVDWACSDSSFVCVALLESEDVSDELKKEVKKVLKSGKKQIEKAA</sequence>
<dbReference type="GO" id="GO:0003729">
    <property type="term" value="F:mRNA binding"/>
    <property type="evidence" value="ECO:0007669"/>
    <property type="project" value="TreeGrafter"/>
</dbReference>
<keyword evidence="2" id="KW-0694">RNA-binding</keyword>
<dbReference type="KEGG" id="pfj:MYCFIDRAFT_107613"/>
<dbReference type="PROSITE" id="PS50302">
    <property type="entry name" value="PUM"/>
    <property type="match status" value="1"/>
</dbReference>
<evidence type="ECO:0000313" key="8">
    <source>
        <dbReference type="Proteomes" id="UP000016932"/>
    </source>
</evidence>
<dbReference type="InterPro" id="IPR012959">
    <property type="entry name" value="CPL_dom"/>
</dbReference>
<evidence type="ECO:0000259" key="6">
    <source>
        <dbReference type="PROSITE" id="PS50303"/>
    </source>
</evidence>
<dbReference type="VEuPathDB" id="FungiDB:MYCFIDRAFT_107613"/>
<gene>
    <name evidence="7" type="ORF">MYCFIDRAFT_107613</name>
</gene>
<evidence type="ECO:0000256" key="3">
    <source>
        <dbReference type="ARBA" id="ARBA00024893"/>
    </source>
</evidence>
<dbReference type="AlphaFoldDB" id="N1Q7W6"/>
<name>N1Q7W6_PSEFD</name>
<feature type="non-terminal residue" evidence="7">
    <location>
        <position position="1"/>
    </location>
</feature>
<feature type="region of interest" description="Disordered" evidence="5">
    <location>
        <begin position="1"/>
        <end position="72"/>
    </location>
</feature>
<dbReference type="InterPro" id="IPR011989">
    <property type="entry name" value="ARM-like"/>
</dbReference>
<dbReference type="PANTHER" id="PTHR13389:SF0">
    <property type="entry name" value="PUMILIO HOMOLOG 3"/>
    <property type="match status" value="1"/>
</dbReference>
<feature type="compositionally biased region" description="Acidic residues" evidence="5">
    <location>
        <begin position="1"/>
        <end position="17"/>
    </location>
</feature>
<dbReference type="Gene3D" id="1.25.10.10">
    <property type="entry name" value="Leucine-rich Repeat Variant"/>
    <property type="match status" value="1"/>
</dbReference>
<dbReference type="EMBL" id="KB446555">
    <property type="protein sequence ID" value="EME88880.1"/>
    <property type="molecule type" value="Genomic_DNA"/>
</dbReference>
<dbReference type="STRING" id="383855.N1Q7W6"/>
<dbReference type="Pfam" id="PF08144">
    <property type="entry name" value="CPL"/>
    <property type="match status" value="1"/>
</dbReference>
<organism evidence="7 8">
    <name type="scientific">Pseudocercospora fijiensis (strain CIRAD86)</name>
    <name type="common">Black leaf streak disease fungus</name>
    <name type="synonym">Mycosphaerella fijiensis</name>
    <dbReference type="NCBI Taxonomy" id="383855"/>
    <lineage>
        <taxon>Eukaryota</taxon>
        <taxon>Fungi</taxon>
        <taxon>Dikarya</taxon>
        <taxon>Ascomycota</taxon>
        <taxon>Pezizomycotina</taxon>
        <taxon>Dothideomycetes</taxon>
        <taxon>Dothideomycetidae</taxon>
        <taxon>Mycosphaerellales</taxon>
        <taxon>Mycosphaerellaceae</taxon>
        <taxon>Pseudocercospora</taxon>
    </lineage>
</organism>
<dbReference type="InterPro" id="IPR001313">
    <property type="entry name" value="Pumilio_RNA-bd_rpt"/>
</dbReference>
<dbReference type="Proteomes" id="UP000016932">
    <property type="component" value="Unassembled WGS sequence"/>
</dbReference>
<protein>
    <recommendedName>
        <fullName evidence="6">PUM-HD domain-containing protein</fullName>
    </recommendedName>
</protein>
<keyword evidence="1" id="KW-0677">Repeat</keyword>
<dbReference type="PROSITE" id="PS50303">
    <property type="entry name" value="PUM_HD"/>
    <property type="match status" value="1"/>
</dbReference>
<evidence type="ECO:0000256" key="5">
    <source>
        <dbReference type="SAM" id="MobiDB-lite"/>
    </source>
</evidence>